<keyword evidence="5" id="KW-0472">Membrane</keyword>
<evidence type="ECO:0000256" key="3">
    <source>
        <dbReference type="ARBA" id="ARBA00023157"/>
    </source>
</evidence>
<name>A0A1V9YEE8_ACHHY</name>
<dbReference type="Gene3D" id="4.10.470.20">
    <property type="match status" value="2"/>
</dbReference>
<dbReference type="Proteomes" id="UP000243579">
    <property type="component" value="Unassembled WGS sequence"/>
</dbReference>
<organism evidence="8 9">
    <name type="scientific">Achlya hypogyna</name>
    <name type="common">Oomycete</name>
    <name type="synonym">Protoachlya hypogyna</name>
    <dbReference type="NCBI Taxonomy" id="1202772"/>
    <lineage>
        <taxon>Eukaryota</taxon>
        <taxon>Sar</taxon>
        <taxon>Stramenopiles</taxon>
        <taxon>Oomycota</taxon>
        <taxon>Saprolegniomycetes</taxon>
        <taxon>Saprolegniales</taxon>
        <taxon>Achlyaceae</taxon>
        <taxon>Achlya</taxon>
    </lineage>
</organism>
<dbReference type="OrthoDB" id="263283at2759"/>
<keyword evidence="3" id="KW-1015">Disulfide bond</keyword>
<dbReference type="GO" id="GO:0005794">
    <property type="term" value="C:Golgi apparatus"/>
    <property type="evidence" value="ECO:0007669"/>
    <property type="project" value="TreeGrafter"/>
</dbReference>
<evidence type="ECO:0000313" key="8">
    <source>
        <dbReference type="EMBL" id="OQR84078.1"/>
    </source>
</evidence>
<dbReference type="PANTHER" id="PTHR24045">
    <property type="match status" value="1"/>
</dbReference>
<feature type="domain" description="Stealth protein CR3 conserved region 3" evidence="7">
    <location>
        <begin position="419"/>
        <end position="465"/>
    </location>
</feature>
<evidence type="ECO:0000259" key="7">
    <source>
        <dbReference type="Pfam" id="PF17102"/>
    </source>
</evidence>
<feature type="domain" description="LNR" evidence="6">
    <location>
        <begin position="56"/>
        <end position="87"/>
    </location>
</feature>
<evidence type="ECO:0000256" key="4">
    <source>
        <dbReference type="ARBA" id="ARBA00023180"/>
    </source>
</evidence>
<dbReference type="InterPro" id="IPR000800">
    <property type="entry name" value="Notch_dom"/>
</dbReference>
<dbReference type="Pfam" id="PF17102">
    <property type="entry name" value="Stealth_CR3"/>
    <property type="match status" value="1"/>
</dbReference>
<keyword evidence="4" id="KW-0325">Glycoprotein</keyword>
<evidence type="ECO:0000313" key="9">
    <source>
        <dbReference type="Proteomes" id="UP000243579"/>
    </source>
</evidence>
<keyword evidence="9" id="KW-1185">Reference proteome</keyword>
<evidence type="ECO:0000256" key="5">
    <source>
        <dbReference type="SAM" id="Phobius"/>
    </source>
</evidence>
<dbReference type="AlphaFoldDB" id="A0A1V9YEE8"/>
<gene>
    <name evidence="8" type="ORF">ACHHYP_13925</name>
</gene>
<sequence length="774" mass="83279">CRHTFLGNGACNTVCNVEVCGYDLGDCGSETGADPFDEAAWVNVCQATTVGVGDVTCAPGCSWDTIGDGICQPNCNLVDCAFDAGDCGGLDRLPIVNITSSNSHSAIVLETPVPAIVLRISGALDKIATTGSGLRRAVITSAHEAIVVVFEKPFTTVLFIDSLNASTLSISTAVYGKRLARGLLLTSVEATIDGLNLASAEVIERTPSKAELLVPWLTPTESLSVSINSTDTGPIRALCTAGATDCDRSLLGLQIAVPIGAKPTSVCIQWNISSVCVVIDAAVAELKVTTPTALTQGYPSSARDCAWFRWCQRTYDTLNSRCARKGAQNDIPKKALIAHCTRRGSQQPDGPTSSSTTAAITTEICRVRLGLEKLPVVGGSRAPPHPLDFSDTFGDSLRRVNALFNDVFGKSAKARGVPSHMPHFIQKRLFRELKAHWAQEFNETSAHRFRHPRDMQFAFSYMHYVTNRRKLHPPTSVAEVFHSFVDVNHNGVIDDWELTTMASMLATPQQTSAQFTAVLRACTDGTAVSLDTLLTACPLLDHHLRHIPSGNVPPTTHVVTDTRVIFAMIKNKLSVMSLLRDLKLRSPKFICINDDMPATNPEVVVKRLQSLLHDRWGTPSSMELTMGETISYKALNDSVGAGKNVPVTKSENTSVTMCTKTATPGRPKGIHPDAAGGAPGKNLMASTASLMALENDINKHEEAEAEGVPVAPEVDTLSVDDSRLRFFRPSTRAATVDAELATLWPCQVALAMLSTAVLGAFVALKRHFGRRIRK</sequence>
<dbReference type="InterPro" id="IPR031357">
    <property type="entry name" value="Stealth_CR3"/>
</dbReference>
<comment type="caution">
    <text evidence="8">The sequence shown here is derived from an EMBL/GenBank/DDBJ whole genome shotgun (WGS) entry which is preliminary data.</text>
</comment>
<keyword evidence="5" id="KW-0812">Transmembrane</keyword>
<feature type="domain" description="LNR" evidence="6">
    <location>
        <begin position="1"/>
        <end position="27"/>
    </location>
</feature>
<dbReference type="EMBL" id="JNBR01001943">
    <property type="protein sequence ID" value="OQR84078.1"/>
    <property type="molecule type" value="Genomic_DNA"/>
</dbReference>
<keyword evidence="5" id="KW-1133">Transmembrane helix</keyword>
<evidence type="ECO:0000259" key="6">
    <source>
        <dbReference type="Pfam" id="PF00066"/>
    </source>
</evidence>
<proteinExistence type="predicted"/>
<dbReference type="GO" id="GO:0016740">
    <property type="term" value="F:transferase activity"/>
    <property type="evidence" value="ECO:0007669"/>
    <property type="project" value="UniProtKB-KW"/>
</dbReference>
<dbReference type="PROSITE" id="PS00018">
    <property type="entry name" value="EF_HAND_1"/>
    <property type="match status" value="1"/>
</dbReference>
<dbReference type="PANTHER" id="PTHR24045:SF0">
    <property type="entry name" value="N-ACETYLGLUCOSAMINE-1-PHOSPHOTRANSFERASE SUBUNITS ALPHA_BETA"/>
    <property type="match status" value="1"/>
</dbReference>
<evidence type="ECO:0000256" key="2">
    <source>
        <dbReference type="ARBA" id="ARBA00022737"/>
    </source>
</evidence>
<protein>
    <submittedName>
        <fullName evidence="8">N-acetylglucosamine-1-phosphotransferase subunits alpha/beta</fullName>
    </submittedName>
</protein>
<feature type="non-terminal residue" evidence="8">
    <location>
        <position position="1"/>
    </location>
</feature>
<accession>A0A1V9YEE8</accession>
<dbReference type="InterPro" id="IPR047141">
    <property type="entry name" value="Stealth"/>
</dbReference>
<reference evidence="8 9" key="1">
    <citation type="journal article" date="2014" name="Genome Biol. Evol.">
        <title>The secreted proteins of Achlya hypogyna and Thraustotheca clavata identify the ancestral oomycete secretome and reveal gene acquisitions by horizontal gene transfer.</title>
        <authorList>
            <person name="Misner I."/>
            <person name="Blouin N."/>
            <person name="Leonard G."/>
            <person name="Richards T.A."/>
            <person name="Lane C.E."/>
        </authorList>
    </citation>
    <scope>NUCLEOTIDE SEQUENCE [LARGE SCALE GENOMIC DNA]</scope>
    <source>
        <strain evidence="8 9">ATCC 48635</strain>
    </source>
</reference>
<dbReference type="Pfam" id="PF00066">
    <property type="entry name" value="Notch"/>
    <property type="match status" value="2"/>
</dbReference>
<feature type="transmembrane region" description="Helical" evidence="5">
    <location>
        <begin position="742"/>
        <end position="764"/>
    </location>
</feature>
<evidence type="ECO:0000256" key="1">
    <source>
        <dbReference type="ARBA" id="ARBA00022679"/>
    </source>
</evidence>
<dbReference type="STRING" id="1202772.A0A1V9YEE8"/>
<keyword evidence="1 8" id="KW-0808">Transferase</keyword>
<keyword evidence="2" id="KW-0677">Repeat</keyword>
<dbReference type="InterPro" id="IPR018247">
    <property type="entry name" value="EF_Hand_1_Ca_BS"/>
</dbReference>